<dbReference type="EMBL" id="BAAAQN010000018">
    <property type="protein sequence ID" value="GAA2031882.1"/>
    <property type="molecule type" value="Genomic_DNA"/>
</dbReference>
<evidence type="ECO:0000313" key="3">
    <source>
        <dbReference type="Proteomes" id="UP001500751"/>
    </source>
</evidence>
<organism evidence="2 3">
    <name type="scientific">Catenulispora yoronensis</name>
    <dbReference type="NCBI Taxonomy" id="450799"/>
    <lineage>
        <taxon>Bacteria</taxon>
        <taxon>Bacillati</taxon>
        <taxon>Actinomycetota</taxon>
        <taxon>Actinomycetes</taxon>
        <taxon>Catenulisporales</taxon>
        <taxon>Catenulisporaceae</taxon>
        <taxon>Catenulispora</taxon>
    </lineage>
</organism>
<keyword evidence="3" id="KW-1185">Reference proteome</keyword>
<feature type="region of interest" description="Disordered" evidence="1">
    <location>
        <begin position="1"/>
        <end position="27"/>
    </location>
</feature>
<sequence length="103" mass="10935">MPGPGADQSVSGEPGGDQQGLQRVAGQLGKQRGPIGVHLAPDLRGPGDWLFLLATEQVVPPLRLGVVGDIGQDTYDLRDVCVRQTPKVVQPAQIGSSHRCMMR</sequence>
<evidence type="ECO:0000256" key="1">
    <source>
        <dbReference type="SAM" id="MobiDB-lite"/>
    </source>
</evidence>
<evidence type="ECO:0000313" key="2">
    <source>
        <dbReference type="EMBL" id="GAA2031882.1"/>
    </source>
</evidence>
<accession>A0ABN2U8Y9</accession>
<reference evidence="2 3" key="1">
    <citation type="journal article" date="2019" name="Int. J. Syst. Evol. Microbiol.">
        <title>The Global Catalogue of Microorganisms (GCM) 10K type strain sequencing project: providing services to taxonomists for standard genome sequencing and annotation.</title>
        <authorList>
            <consortium name="The Broad Institute Genomics Platform"/>
            <consortium name="The Broad Institute Genome Sequencing Center for Infectious Disease"/>
            <person name="Wu L."/>
            <person name="Ma J."/>
        </authorList>
    </citation>
    <scope>NUCLEOTIDE SEQUENCE [LARGE SCALE GENOMIC DNA]</scope>
    <source>
        <strain evidence="2 3">JCM 16014</strain>
    </source>
</reference>
<dbReference type="Proteomes" id="UP001500751">
    <property type="component" value="Unassembled WGS sequence"/>
</dbReference>
<name>A0ABN2U8Y9_9ACTN</name>
<comment type="caution">
    <text evidence="2">The sequence shown here is derived from an EMBL/GenBank/DDBJ whole genome shotgun (WGS) entry which is preliminary data.</text>
</comment>
<proteinExistence type="predicted"/>
<protein>
    <submittedName>
        <fullName evidence="2">Uncharacterized protein</fullName>
    </submittedName>
</protein>
<gene>
    <name evidence="2" type="ORF">GCM10009839_34880</name>
</gene>